<organism evidence="1 2">
    <name type="scientific">Capsaspora owczarzaki (strain ATCC 30864)</name>
    <dbReference type="NCBI Taxonomy" id="595528"/>
    <lineage>
        <taxon>Eukaryota</taxon>
        <taxon>Filasterea</taxon>
        <taxon>Capsaspora</taxon>
    </lineage>
</organism>
<dbReference type="Proteomes" id="UP000008743">
    <property type="component" value="Unassembled WGS sequence"/>
</dbReference>
<accession>A0A0D2WXT0</accession>
<dbReference type="InParanoid" id="A0A0D2WXT0"/>
<evidence type="ECO:0000313" key="1">
    <source>
        <dbReference type="EMBL" id="KJE98095.1"/>
    </source>
</evidence>
<reference evidence="2" key="1">
    <citation type="submission" date="2011-02" db="EMBL/GenBank/DDBJ databases">
        <title>The Genome Sequence of Capsaspora owczarzaki ATCC 30864.</title>
        <authorList>
            <person name="Russ C."/>
            <person name="Cuomo C."/>
            <person name="Burger G."/>
            <person name="Gray M.W."/>
            <person name="Holland P.W.H."/>
            <person name="King N."/>
            <person name="Lang F.B.F."/>
            <person name="Roger A.J."/>
            <person name="Ruiz-Trillo I."/>
            <person name="Young S.K."/>
            <person name="Zeng Q."/>
            <person name="Gargeya S."/>
            <person name="Alvarado L."/>
            <person name="Berlin A."/>
            <person name="Chapman S.B."/>
            <person name="Chen Z."/>
            <person name="Freedman E."/>
            <person name="Gellesch M."/>
            <person name="Goldberg J."/>
            <person name="Griggs A."/>
            <person name="Gujja S."/>
            <person name="Heilman E."/>
            <person name="Heiman D."/>
            <person name="Howarth C."/>
            <person name="Mehta T."/>
            <person name="Neiman D."/>
            <person name="Pearson M."/>
            <person name="Roberts A."/>
            <person name="Saif S."/>
            <person name="Shea T."/>
            <person name="Shenoy N."/>
            <person name="Sisk P."/>
            <person name="Stolte C."/>
            <person name="Sykes S."/>
            <person name="White J."/>
            <person name="Yandava C."/>
            <person name="Haas B."/>
            <person name="Nusbaum C."/>
            <person name="Birren B."/>
        </authorList>
    </citation>
    <scope>NUCLEOTIDE SEQUENCE</scope>
    <source>
        <strain evidence="2">ATCC 30864</strain>
    </source>
</reference>
<sequence>MTPESAVTISDRRVRRGVLGFGQAHAFGFVRLECVCIRGRRGRVQTCRAGRRRAGSDLPSHSSAQRRGIRFKCSAACFGAGDRSDLSTRKGTRHCAVRWRVGNMRRRGQRLGNDGRGYGGRVAVREYGRGGTGQQ</sequence>
<name>A0A0D2WXT0_CAPO3</name>
<gene>
    <name evidence="1" type="ORF">CAOG_010179</name>
</gene>
<dbReference type="EMBL" id="KE346376">
    <property type="protein sequence ID" value="KJE98095.1"/>
    <property type="molecule type" value="Genomic_DNA"/>
</dbReference>
<proteinExistence type="predicted"/>
<keyword evidence="2" id="KW-1185">Reference proteome</keyword>
<protein>
    <submittedName>
        <fullName evidence="1">Uncharacterized protein</fullName>
    </submittedName>
</protein>
<evidence type="ECO:0000313" key="2">
    <source>
        <dbReference type="Proteomes" id="UP000008743"/>
    </source>
</evidence>
<dbReference type="AlphaFoldDB" id="A0A0D2WXT0"/>